<dbReference type="EMBL" id="CM034387">
    <property type="protein sequence ID" value="KAJ0184260.1"/>
    <property type="molecule type" value="Genomic_DNA"/>
</dbReference>
<keyword evidence="2" id="KW-1185">Reference proteome</keyword>
<organism evidence="1 2">
    <name type="scientific">Dendrolimus kikuchii</name>
    <dbReference type="NCBI Taxonomy" id="765133"/>
    <lineage>
        <taxon>Eukaryota</taxon>
        <taxon>Metazoa</taxon>
        <taxon>Ecdysozoa</taxon>
        <taxon>Arthropoda</taxon>
        <taxon>Hexapoda</taxon>
        <taxon>Insecta</taxon>
        <taxon>Pterygota</taxon>
        <taxon>Neoptera</taxon>
        <taxon>Endopterygota</taxon>
        <taxon>Lepidoptera</taxon>
        <taxon>Glossata</taxon>
        <taxon>Ditrysia</taxon>
        <taxon>Bombycoidea</taxon>
        <taxon>Lasiocampidae</taxon>
        <taxon>Dendrolimus</taxon>
    </lineage>
</organism>
<name>A0ACC1DK22_9NEOP</name>
<dbReference type="Proteomes" id="UP000824533">
    <property type="component" value="Linkage Group LG01"/>
</dbReference>
<evidence type="ECO:0000313" key="1">
    <source>
        <dbReference type="EMBL" id="KAJ0184260.1"/>
    </source>
</evidence>
<protein>
    <submittedName>
        <fullName evidence="1">Uncharacterized protein</fullName>
    </submittedName>
</protein>
<evidence type="ECO:0000313" key="2">
    <source>
        <dbReference type="Proteomes" id="UP000824533"/>
    </source>
</evidence>
<gene>
    <name evidence="1" type="ORF">K1T71_000683</name>
</gene>
<comment type="caution">
    <text evidence="1">The sequence shown here is derived from an EMBL/GenBank/DDBJ whole genome shotgun (WGS) entry which is preliminary data.</text>
</comment>
<reference evidence="1 2" key="1">
    <citation type="journal article" date="2021" name="Front. Genet.">
        <title>Chromosome-Level Genome Assembly Reveals Significant Gene Expansion in the Toll and IMD Signaling Pathways of Dendrolimus kikuchii.</title>
        <authorList>
            <person name="Zhou J."/>
            <person name="Wu P."/>
            <person name="Xiong Z."/>
            <person name="Liu N."/>
            <person name="Zhao N."/>
            <person name="Ji M."/>
            <person name="Qiu Y."/>
            <person name="Yang B."/>
        </authorList>
    </citation>
    <scope>NUCLEOTIDE SEQUENCE [LARGE SCALE GENOMIC DNA]</scope>
    <source>
        <strain evidence="1">Ann1</strain>
    </source>
</reference>
<sequence length="741" mass="84396">MGSARNTGAKPMTMSTQKDKSVFNKIKSLFPKFNAKKKDKKPDIKDDKTNDTTETAERKNVVNEIVKNFDKIQIDPNARTESKSVDCKKDSKAAVDTILQNFQSLHIKVVKQDEDDDDEAFTKKFVEDDRRSERIDSHSSEDSGFADIKEEIDDVIETPSKNDKEKRVQKVVTSRQPIRLQLNDRSAASKPYPVQGDHNYRQEISQINKHTLTGGQVLVNPNLPQDNFSEVDIALKICEQVSRNAQKEQASTHWQDVMEIIHKDNTVPSSSKKEVAFQTDQMYQSLLSPPSDDILSDFMNIQQESFGAIHFEPHKVAQPNPIEEFDERSQLPNYEECVEISKLLELDDGITSLTTEEELSKSFMFPTPPRSENVPSPRSESQTSFYRPNSEYTLSPERSSPFYTSDYEKYQDIYPFEEFPQAEEKVTSPVNTMTMKRFKDLQKEISHDFSKKDCCQLNKKSCKDVLKDHMQKLKEEDRRNLCFNVAKLDLKTAYGVLHRIILSLQQGADQEDLQLALFGLICERVLAQKPSLFTADFGLSLLKSAALRCPHKPFLTRYLVQCARTALKVDPDSIADKEFVFREVDALGDNLVIACVRQGDKCALVLSEIVRNEENQPPLFKIHHTNGDGYTALHVACSQHSTAEPKLHVIHVLLEHGGADIWKGDVKGGDTALHVAVNSANCDLHLVLMIFKQVHRKEWKKLAHCHNMSSVTPLEYARSATKSTTRQKYPPEVLDFLKRCR</sequence>
<accession>A0ACC1DK22</accession>
<proteinExistence type="predicted"/>